<dbReference type="GeneID" id="30993453"/>
<dbReference type="OrthoDB" id="10552322at2759"/>
<dbReference type="RefSeq" id="XP_020075268.1">
    <property type="nucleotide sequence ID" value="XM_020218903.1"/>
</dbReference>
<evidence type="ECO:0000256" key="1">
    <source>
        <dbReference type="SAM" id="Phobius"/>
    </source>
</evidence>
<dbReference type="EMBL" id="KV454543">
    <property type="protein sequence ID" value="ODV66201.1"/>
    <property type="molecule type" value="Genomic_DNA"/>
</dbReference>
<organism evidence="2 3">
    <name type="scientific">Hyphopichia burtonii NRRL Y-1933</name>
    <dbReference type="NCBI Taxonomy" id="984485"/>
    <lineage>
        <taxon>Eukaryota</taxon>
        <taxon>Fungi</taxon>
        <taxon>Dikarya</taxon>
        <taxon>Ascomycota</taxon>
        <taxon>Saccharomycotina</taxon>
        <taxon>Pichiomycetes</taxon>
        <taxon>Debaryomycetaceae</taxon>
        <taxon>Hyphopichia</taxon>
    </lineage>
</organism>
<keyword evidence="1" id="KW-0472">Membrane</keyword>
<sequence length="50" mass="6104">MFDTLIYYVMNGVIIILSMMEICLEVSNKVVYSYDLWLQFFKHEMYKNIN</sequence>
<keyword evidence="1" id="KW-1133">Transmembrane helix</keyword>
<proteinExistence type="predicted"/>
<dbReference type="Proteomes" id="UP000095085">
    <property type="component" value="Unassembled WGS sequence"/>
</dbReference>
<keyword evidence="1" id="KW-0812">Transmembrane</keyword>
<evidence type="ECO:0000313" key="2">
    <source>
        <dbReference type="EMBL" id="ODV66201.1"/>
    </source>
</evidence>
<dbReference type="AlphaFoldDB" id="A0A1E4RG53"/>
<name>A0A1E4RG53_9ASCO</name>
<keyword evidence="3" id="KW-1185">Reference proteome</keyword>
<accession>A0A1E4RG53</accession>
<reference evidence="3" key="1">
    <citation type="submission" date="2016-05" db="EMBL/GenBank/DDBJ databases">
        <title>Comparative genomics of biotechnologically important yeasts.</title>
        <authorList>
            <consortium name="DOE Joint Genome Institute"/>
            <person name="Riley R."/>
            <person name="Haridas S."/>
            <person name="Wolfe K.H."/>
            <person name="Lopes M.R."/>
            <person name="Hittinger C.T."/>
            <person name="Goker M."/>
            <person name="Salamov A."/>
            <person name="Wisecaver J."/>
            <person name="Long T.M."/>
            <person name="Aerts A.L."/>
            <person name="Barry K."/>
            <person name="Choi C."/>
            <person name="Clum A."/>
            <person name="Coughlan A.Y."/>
            <person name="Deshpande S."/>
            <person name="Douglass A.P."/>
            <person name="Hanson S.J."/>
            <person name="Klenk H.-P."/>
            <person name="Labutti K."/>
            <person name="Lapidus A."/>
            <person name="Lindquist E."/>
            <person name="Lipzen A."/>
            <person name="Meier-Kolthoff J.P."/>
            <person name="Ohm R.A."/>
            <person name="Otillar R.P."/>
            <person name="Pangilinan J."/>
            <person name="Peng Y."/>
            <person name="Rokas A."/>
            <person name="Rosa C.A."/>
            <person name="Scheuner C."/>
            <person name="Sibirny A.A."/>
            <person name="Slot J.C."/>
            <person name="Stielow J.B."/>
            <person name="Sun H."/>
            <person name="Kurtzman C.P."/>
            <person name="Blackwell M."/>
            <person name="Grigoriev I.V."/>
            <person name="Jeffries T.W."/>
        </authorList>
    </citation>
    <scope>NUCLEOTIDE SEQUENCE [LARGE SCALE GENOMIC DNA]</scope>
    <source>
        <strain evidence="3">NRRL Y-1933</strain>
    </source>
</reference>
<protein>
    <submittedName>
        <fullName evidence="2">Uncharacterized protein</fullName>
    </submittedName>
</protein>
<feature type="transmembrane region" description="Helical" evidence="1">
    <location>
        <begin position="6"/>
        <end position="24"/>
    </location>
</feature>
<gene>
    <name evidence="2" type="ORF">HYPBUDRAFT_112478</name>
</gene>
<evidence type="ECO:0000313" key="3">
    <source>
        <dbReference type="Proteomes" id="UP000095085"/>
    </source>
</evidence>